<name>A0ABW7KJP7_9NOCA</name>
<dbReference type="EMBL" id="JBIMSP010000017">
    <property type="protein sequence ID" value="MFH5242703.1"/>
    <property type="molecule type" value="Genomic_DNA"/>
</dbReference>
<evidence type="ECO:0000313" key="5">
    <source>
        <dbReference type="Proteomes" id="UP001609219"/>
    </source>
</evidence>
<dbReference type="PANTHER" id="PTHR34853">
    <property type="match status" value="1"/>
</dbReference>
<dbReference type="Proteomes" id="UP001609176">
    <property type="component" value="Unassembled WGS sequence"/>
</dbReference>
<dbReference type="Pfam" id="PF03583">
    <property type="entry name" value="LIP"/>
    <property type="match status" value="1"/>
</dbReference>
<keyword evidence="1" id="KW-1133">Transmembrane helix</keyword>
<proteinExistence type="predicted"/>
<gene>
    <name evidence="3" type="ORF">ACHIPV_12525</name>
    <name evidence="2" type="ORF">ACHIRB_08795</name>
</gene>
<protein>
    <submittedName>
        <fullName evidence="3">Lipase family protein</fullName>
    </submittedName>
</protein>
<dbReference type="PANTHER" id="PTHR34853:SF1">
    <property type="entry name" value="LIPASE 5"/>
    <property type="match status" value="1"/>
</dbReference>
<organism evidence="3 4">
    <name type="scientific">Antrihabitans spumae</name>
    <dbReference type="NCBI Taxonomy" id="3373370"/>
    <lineage>
        <taxon>Bacteria</taxon>
        <taxon>Bacillati</taxon>
        <taxon>Actinomycetota</taxon>
        <taxon>Actinomycetes</taxon>
        <taxon>Mycobacteriales</taxon>
        <taxon>Nocardiaceae</taxon>
        <taxon>Antrihabitans</taxon>
    </lineage>
</organism>
<comment type="caution">
    <text evidence="3">The sequence shown here is derived from an EMBL/GenBank/DDBJ whole genome shotgun (WGS) entry which is preliminary data.</text>
</comment>
<sequence length="482" mass="50509">MLSMSQWGAALVIDDQRRWAARVIAIVVAFVAAATMLSVAQVPRAAAEPAPPADAFYDRPSDLASFAAGDIIRSRPVPVKAFQLFPIRVQAWQLLYRTADANGAPDAAVTTVMIPEGPAKPRPLLSYQGATDSTLRICNPSYGLVNGLPIDFSSPAGPITLPVPAAEIAFAAGGLAEGWAVAMPDHGGIDNRFLTPRQPGFAVLDGIRAAENFGPLGLSGAATPTALWGYSGGAIASSLAVEEQPTYAPELNIKGAAFGAPERDLEASLRSVNGALLGGLIPLALSAIGKDSPEFETELAKYLTPQGKAVIDETRNHCASQNVLSNIWIRYENFLTAPIDVVLANPVLRREIDARGVTDRTPTAPVYVYNGVTEEVAPIVGTDKLVNGYCARGAAVTYRREELPPNPAPQIFTTHGTVVATGGPAAFKWLKERLAPGAPTPSGCDIRTVPSTLLEPGVAAELPPFVATALSMIIGLPIGSGR</sequence>
<accession>A0ABW7KJP7</accession>
<reference evidence="4 5" key="1">
    <citation type="submission" date="2024-10" db="EMBL/GenBank/DDBJ databases">
        <authorList>
            <person name="Riesco R."/>
        </authorList>
    </citation>
    <scope>NUCLEOTIDE SEQUENCE [LARGE SCALE GENOMIC DNA]</scope>
    <source>
        <strain evidence="3 4">NCIMB 15448</strain>
        <strain evidence="2 5">NCIMB 15450</strain>
    </source>
</reference>
<evidence type="ECO:0000313" key="4">
    <source>
        <dbReference type="Proteomes" id="UP001609176"/>
    </source>
</evidence>
<evidence type="ECO:0000313" key="3">
    <source>
        <dbReference type="EMBL" id="MFH5242703.1"/>
    </source>
</evidence>
<dbReference type="Gene3D" id="3.40.50.1820">
    <property type="entry name" value="alpha/beta hydrolase"/>
    <property type="match status" value="1"/>
</dbReference>
<dbReference type="Gene3D" id="1.10.260.130">
    <property type="match status" value="1"/>
</dbReference>
<keyword evidence="1" id="KW-0472">Membrane</keyword>
<keyword evidence="1" id="KW-0812">Transmembrane</keyword>
<dbReference type="InterPro" id="IPR005152">
    <property type="entry name" value="Lipase_secreted"/>
</dbReference>
<dbReference type="InterPro" id="IPR029058">
    <property type="entry name" value="AB_hydrolase_fold"/>
</dbReference>
<keyword evidence="5" id="KW-1185">Reference proteome</keyword>
<evidence type="ECO:0000256" key="1">
    <source>
        <dbReference type="SAM" id="Phobius"/>
    </source>
</evidence>
<dbReference type="EMBL" id="JBIMSN010000034">
    <property type="protein sequence ID" value="MFH5228668.1"/>
    <property type="molecule type" value="Genomic_DNA"/>
</dbReference>
<dbReference type="SUPFAM" id="SSF53474">
    <property type="entry name" value="alpha/beta-Hydrolases"/>
    <property type="match status" value="1"/>
</dbReference>
<dbReference type="Proteomes" id="UP001609219">
    <property type="component" value="Unassembled WGS sequence"/>
</dbReference>
<evidence type="ECO:0000313" key="2">
    <source>
        <dbReference type="EMBL" id="MFH5228668.1"/>
    </source>
</evidence>
<feature type="transmembrane region" description="Helical" evidence="1">
    <location>
        <begin position="20"/>
        <end position="40"/>
    </location>
</feature>
<dbReference type="RefSeq" id="WP_395124626.1">
    <property type="nucleotide sequence ID" value="NZ_JBIMSN010000034.1"/>
</dbReference>
<dbReference type="PIRSF" id="PIRSF029171">
    <property type="entry name" value="Esterase_LipA"/>
    <property type="match status" value="1"/>
</dbReference>